<protein>
    <submittedName>
        <fullName evidence="8">Sigma-70 family RNA polymerase sigma factor</fullName>
    </submittedName>
</protein>
<keyword evidence="3" id="KW-0731">Sigma factor</keyword>
<dbReference type="InterPro" id="IPR013324">
    <property type="entry name" value="RNA_pol_sigma_r3/r4-like"/>
</dbReference>
<evidence type="ECO:0000256" key="2">
    <source>
        <dbReference type="ARBA" id="ARBA00023015"/>
    </source>
</evidence>
<dbReference type="SUPFAM" id="SSF88946">
    <property type="entry name" value="Sigma2 domain of RNA polymerase sigma factors"/>
    <property type="match status" value="1"/>
</dbReference>
<keyword evidence="9" id="KW-1185">Reference proteome</keyword>
<keyword evidence="5" id="KW-0804">Transcription</keyword>
<evidence type="ECO:0000313" key="8">
    <source>
        <dbReference type="EMBL" id="MBT1702514.1"/>
    </source>
</evidence>
<dbReference type="InterPro" id="IPR013249">
    <property type="entry name" value="RNA_pol_sigma70_r4_t2"/>
</dbReference>
<evidence type="ECO:0000313" key="9">
    <source>
        <dbReference type="Proteomes" id="UP000772618"/>
    </source>
</evidence>
<dbReference type="RefSeq" id="WP_254152483.1">
    <property type="nucleotide sequence ID" value="NZ_JAHESD010000006.1"/>
</dbReference>
<comment type="caution">
    <text evidence="8">The sequence shown here is derived from an EMBL/GenBank/DDBJ whole genome shotgun (WGS) entry which is preliminary data.</text>
</comment>
<dbReference type="Pfam" id="PF08281">
    <property type="entry name" value="Sigma70_r4_2"/>
    <property type="match status" value="1"/>
</dbReference>
<dbReference type="Proteomes" id="UP000772618">
    <property type="component" value="Unassembled WGS sequence"/>
</dbReference>
<comment type="similarity">
    <text evidence="1">Belongs to the sigma-70 factor family. ECF subfamily.</text>
</comment>
<evidence type="ECO:0000256" key="1">
    <source>
        <dbReference type="ARBA" id="ARBA00010641"/>
    </source>
</evidence>
<keyword evidence="4" id="KW-0238">DNA-binding</keyword>
<accession>A0ABS5VP08</accession>
<dbReference type="NCBIfam" id="TIGR02937">
    <property type="entry name" value="sigma70-ECF"/>
    <property type="match status" value="1"/>
</dbReference>
<dbReference type="Gene3D" id="1.10.10.10">
    <property type="entry name" value="Winged helix-like DNA-binding domain superfamily/Winged helix DNA-binding domain"/>
    <property type="match status" value="1"/>
</dbReference>
<evidence type="ECO:0000259" key="7">
    <source>
        <dbReference type="Pfam" id="PF08281"/>
    </source>
</evidence>
<evidence type="ECO:0000256" key="3">
    <source>
        <dbReference type="ARBA" id="ARBA00023082"/>
    </source>
</evidence>
<keyword evidence="2" id="KW-0805">Transcription regulation</keyword>
<dbReference type="EMBL" id="JAHESD010000006">
    <property type="protein sequence ID" value="MBT1702514.1"/>
    <property type="molecule type" value="Genomic_DNA"/>
</dbReference>
<name>A0ABS5VP08_9BACT</name>
<dbReference type="SUPFAM" id="SSF88659">
    <property type="entry name" value="Sigma3 and sigma4 domains of RNA polymerase sigma factors"/>
    <property type="match status" value="1"/>
</dbReference>
<evidence type="ECO:0000256" key="4">
    <source>
        <dbReference type="ARBA" id="ARBA00023125"/>
    </source>
</evidence>
<dbReference type="InterPro" id="IPR013325">
    <property type="entry name" value="RNA_pol_sigma_r2"/>
</dbReference>
<evidence type="ECO:0000259" key="6">
    <source>
        <dbReference type="Pfam" id="PF04542"/>
    </source>
</evidence>
<dbReference type="CDD" id="cd06171">
    <property type="entry name" value="Sigma70_r4"/>
    <property type="match status" value="1"/>
</dbReference>
<feature type="domain" description="RNA polymerase sigma factor 70 region 4 type 2" evidence="7">
    <location>
        <begin position="117"/>
        <end position="167"/>
    </location>
</feature>
<feature type="domain" description="RNA polymerase sigma-70 region 2" evidence="6">
    <location>
        <begin position="22"/>
        <end position="88"/>
    </location>
</feature>
<dbReference type="InterPro" id="IPR007627">
    <property type="entry name" value="RNA_pol_sigma70_r2"/>
</dbReference>
<gene>
    <name evidence="8" type="ORF">KK060_04435</name>
</gene>
<dbReference type="InterPro" id="IPR039425">
    <property type="entry name" value="RNA_pol_sigma-70-like"/>
</dbReference>
<dbReference type="InterPro" id="IPR014284">
    <property type="entry name" value="RNA_pol_sigma-70_dom"/>
</dbReference>
<dbReference type="Gene3D" id="1.10.1740.10">
    <property type="match status" value="1"/>
</dbReference>
<proteinExistence type="inferred from homology"/>
<organism evidence="8 9">
    <name type="scientific">Chryseosolibacter indicus</name>
    <dbReference type="NCBI Taxonomy" id="2782351"/>
    <lineage>
        <taxon>Bacteria</taxon>
        <taxon>Pseudomonadati</taxon>
        <taxon>Bacteroidota</taxon>
        <taxon>Cytophagia</taxon>
        <taxon>Cytophagales</taxon>
        <taxon>Chryseotaleaceae</taxon>
        <taxon>Chryseosolibacter</taxon>
    </lineage>
</organism>
<dbReference type="PANTHER" id="PTHR43133">
    <property type="entry name" value="RNA POLYMERASE ECF-TYPE SIGMA FACTO"/>
    <property type="match status" value="1"/>
</dbReference>
<reference evidence="8 9" key="1">
    <citation type="submission" date="2021-05" db="EMBL/GenBank/DDBJ databases">
        <title>A Polyphasic approach of four new species of the genus Ohtaekwangia: Ohtaekwangia histidinii sp. nov., Ohtaekwangia cretensis sp. nov., Ohtaekwangia indiensis sp. nov., Ohtaekwangia reichenbachii sp. nov. from diverse environment.</title>
        <authorList>
            <person name="Octaviana S."/>
        </authorList>
    </citation>
    <scope>NUCLEOTIDE SEQUENCE [LARGE SCALE GENOMIC DNA]</scope>
    <source>
        <strain evidence="8 9">PWU20</strain>
    </source>
</reference>
<dbReference type="InterPro" id="IPR036388">
    <property type="entry name" value="WH-like_DNA-bd_sf"/>
</dbReference>
<dbReference type="PANTHER" id="PTHR43133:SF8">
    <property type="entry name" value="RNA POLYMERASE SIGMA FACTOR HI_1459-RELATED"/>
    <property type="match status" value="1"/>
</dbReference>
<sequence length="183" mass="21197">MDSEYVVIDRILEGEAALYTELVDRYKGYVFTIAYKILQHKPEAEEAAQDAFIKAYHGLKGFNKESKFSTWLYRIAFNTAVSYKRKQKHQFYSIENSIITHQQEADGILEKTDKKKYLQHAISRLSETDQLAISLFYLEELSLEEISSITGTEANTLKVKIHRARIKIADELKKILDKEALTL</sequence>
<dbReference type="Pfam" id="PF04542">
    <property type="entry name" value="Sigma70_r2"/>
    <property type="match status" value="1"/>
</dbReference>
<evidence type="ECO:0000256" key="5">
    <source>
        <dbReference type="ARBA" id="ARBA00023163"/>
    </source>
</evidence>